<dbReference type="Gene3D" id="1.10.3720.10">
    <property type="entry name" value="MetI-like"/>
    <property type="match status" value="1"/>
</dbReference>
<comment type="similarity">
    <text evidence="7">Belongs to the binding-protein-dependent transport system permease family.</text>
</comment>
<evidence type="ECO:0000313" key="10">
    <source>
        <dbReference type="Proteomes" id="UP000305202"/>
    </source>
</evidence>
<feature type="transmembrane region" description="Helical" evidence="7">
    <location>
        <begin position="107"/>
        <end position="129"/>
    </location>
</feature>
<dbReference type="Proteomes" id="UP000305202">
    <property type="component" value="Unassembled WGS sequence"/>
</dbReference>
<evidence type="ECO:0000256" key="6">
    <source>
        <dbReference type="ARBA" id="ARBA00023136"/>
    </source>
</evidence>
<dbReference type="InterPro" id="IPR000515">
    <property type="entry name" value="MetI-like"/>
</dbReference>
<keyword evidence="2 7" id="KW-0813">Transport</keyword>
<sequence length="262" mass="28294">MKSRWLNYLEQDGIAPATCRMALTILAIVLIWQWVATTLVHNAMLLASPVAVWHALVEEYRSGHLWDNTVATSISLTVAFPLSVLLGVFIGLALNSSRLLSLMLGPVIAALSSIPIIAIAPLLVAWLGLGYASKIILIIMVALFPIIVTTESALNAADKDLIEASRSFNASGWQVFHTVTFPYAVSFIIGGIRVAWARALVGVVVAEFFGSFAGYGYAIMAAGQNFDTAKLLAYVFVLGIFGLIGTLLLGVLEKRLAPWRYV</sequence>
<dbReference type="CDD" id="cd06261">
    <property type="entry name" value="TM_PBP2"/>
    <property type="match status" value="1"/>
</dbReference>
<feature type="transmembrane region" description="Helical" evidence="7">
    <location>
        <begin position="135"/>
        <end position="154"/>
    </location>
</feature>
<evidence type="ECO:0000256" key="1">
    <source>
        <dbReference type="ARBA" id="ARBA00004651"/>
    </source>
</evidence>
<evidence type="ECO:0000256" key="4">
    <source>
        <dbReference type="ARBA" id="ARBA00022692"/>
    </source>
</evidence>
<feature type="domain" description="ABC transmembrane type-1" evidence="8">
    <location>
        <begin position="69"/>
        <end position="253"/>
    </location>
</feature>
<keyword evidence="3" id="KW-1003">Cell membrane</keyword>
<evidence type="ECO:0000256" key="3">
    <source>
        <dbReference type="ARBA" id="ARBA00022475"/>
    </source>
</evidence>
<dbReference type="PANTHER" id="PTHR30151:SF20">
    <property type="entry name" value="ABC TRANSPORTER PERMEASE PROTEIN HI_0355-RELATED"/>
    <property type="match status" value="1"/>
</dbReference>
<feature type="transmembrane region" description="Helical" evidence="7">
    <location>
        <begin position="231"/>
        <end position="252"/>
    </location>
</feature>
<evidence type="ECO:0000256" key="5">
    <source>
        <dbReference type="ARBA" id="ARBA00022989"/>
    </source>
</evidence>
<dbReference type="SUPFAM" id="SSF161098">
    <property type="entry name" value="MetI-like"/>
    <property type="match status" value="1"/>
</dbReference>
<feature type="transmembrane region" description="Helical" evidence="7">
    <location>
        <begin position="200"/>
        <end position="219"/>
    </location>
</feature>
<keyword evidence="6 7" id="KW-0472">Membrane</keyword>
<reference evidence="9 10" key="1">
    <citation type="submission" date="2019-04" db="EMBL/GenBank/DDBJ databases">
        <authorList>
            <person name="Li M."/>
            <person name="Gao C."/>
        </authorList>
    </citation>
    <scope>NUCLEOTIDE SEQUENCE [LARGE SCALE GENOMIC DNA]</scope>
    <source>
        <strain evidence="9 10">BGMRC 2031</strain>
    </source>
</reference>
<dbReference type="RefSeq" id="WP_136991606.1">
    <property type="nucleotide sequence ID" value="NZ_SZPQ01000030.1"/>
</dbReference>
<keyword evidence="10" id="KW-1185">Reference proteome</keyword>
<evidence type="ECO:0000256" key="7">
    <source>
        <dbReference type="RuleBase" id="RU363032"/>
    </source>
</evidence>
<dbReference type="Pfam" id="PF00528">
    <property type="entry name" value="BPD_transp_1"/>
    <property type="match status" value="1"/>
</dbReference>
<dbReference type="PROSITE" id="PS50928">
    <property type="entry name" value="ABC_TM1"/>
    <property type="match status" value="1"/>
</dbReference>
<evidence type="ECO:0000259" key="8">
    <source>
        <dbReference type="PROSITE" id="PS50928"/>
    </source>
</evidence>
<keyword evidence="5 7" id="KW-1133">Transmembrane helix</keyword>
<proteinExistence type="inferred from homology"/>
<protein>
    <submittedName>
        <fullName evidence="9">ABC transporter permease</fullName>
    </submittedName>
</protein>
<gene>
    <name evidence="9" type="ORF">FCN80_18295</name>
</gene>
<comment type="subcellular location">
    <subcellularLocation>
        <location evidence="1 7">Cell membrane</location>
        <topology evidence="1 7">Multi-pass membrane protein</topology>
    </subcellularLocation>
</comment>
<accession>A0ABY2SIC5</accession>
<dbReference type="EMBL" id="SZPQ01000030">
    <property type="protein sequence ID" value="TKI04294.1"/>
    <property type="molecule type" value="Genomic_DNA"/>
</dbReference>
<keyword evidence="4 7" id="KW-0812">Transmembrane</keyword>
<evidence type="ECO:0000256" key="2">
    <source>
        <dbReference type="ARBA" id="ARBA00022448"/>
    </source>
</evidence>
<comment type="caution">
    <text evidence="9">The sequence shown here is derived from an EMBL/GenBank/DDBJ whole genome shotgun (WGS) entry which is preliminary data.</text>
</comment>
<feature type="transmembrane region" description="Helical" evidence="7">
    <location>
        <begin position="74"/>
        <end position="95"/>
    </location>
</feature>
<dbReference type="InterPro" id="IPR035906">
    <property type="entry name" value="MetI-like_sf"/>
</dbReference>
<feature type="transmembrane region" description="Helical" evidence="7">
    <location>
        <begin position="175"/>
        <end position="194"/>
    </location>
</feature>
<evidence type="ECO:0000313" key="9">
    <source>
        <dbReference type="EMBL" id="TKI04294.1"/>
    </source>
</evidence>
<organism evidence="9 10">
    <name type="scientific">Martelella alba</name>
    <dbReference type="NCBI Taxonomy" id="2590451"/>
    <lineage>
        <taxon>Bacteria</taxon>
        <taxon>Pseudomonadati</taxon>
        <taxon>Pseudomonadota</taxon>
        <taxon>Alphaproteobacteria</taxon>
        <taxon>Hyphomicrobiales</taxon>
        <taxon>Aurantimonadaceae</taxon>
        <taxon>Martelella</taxon>
    </lineage>
</organism>
<dbReference type="PANTHER" id="PTHR30151">
    <property type="entry name" value="ALKANE SULFONATE ABC TRANSPORTER-RELATED, MEMBRANE SUBUNIT"/>
    <property type="match status" value="1"/>
</dbReference>
<feature type="transmembrane region" description="Helical" evidence="7">
    <location>
        <begin position="21"/>
        <end position="54"/>
    </location>
</feature>
<name>A0ABY2SIC5_9HYPH</name>